<evidence type="ECO:0000313" key="6">
    <source>
        <dbReference type="Proteomes" id="UP000541109"/>
    </source>
</evidence>
<feature type="domain" description="HTH araC/xylS-type" evidence="4">
    <location>
        <begin position="208"/>
        <end position="306"/>
    </location>
</feature>
<dbReference type="AlphaFoldDB" id="A0A839AAF1"/>
<evidence type="ECO:0000256" key="1">
    <source>
        <dbReference type="ARBA" id="ARBA00023015"/>
    </source>
</evidence>
<dbReference type="Proteomes" id="UP000541109">
    <property type="component" value="Unassembled WGS sequence"/>
</dbReference>
<dbReference type="InterPro" id="IPR009057">
    <property type="entry name" value="Homeodomain-like_sf"/>
</dbReference>
<dbReference type="PRINTS" id="PR00032">
    <property type="entry name" value="HTHARAC"/>
</dbReference>
<keyword evidence="6" id="KW-1185">Reference proteome</keyword>
<dbReference type="SMART" id="SM00342">
    <property type="entry name" value="HTH_ARAC"/>
    <property type="match status" value="1"/>
</dbReference>
<organism evidence="5 6">
    <name type="scientific">Stappia albiluteola</name>
    <dbReference type="NCBI Taxonomy" id="2758565"/>
    <lineage>
        <taxon>Bacteria</taxon>
        <taxon>Pseudomonadati</taxon>
        <taxon>Pseudomonadota</taxon>
        <taxon>Alphaproteobacteria</taxon>
        <taxon>Hyphomicrobiales</taxon>
        <taxon>Stappiaceae</taxon>
        <taxon>Stappia</taxon>
    </lineage>
</organism>
<dbReference type="PANTHER" id="PTHR11019:SF159">
    <property type="entry name" value="TRANSCRIPTIONAL REGULATOR-RELATED"/>
    <property type="match status" value="1"/>
</dbReference>
<dbReference type="PROSITE" id="PS01124">
    <property type="entry name" value="HTH_ARAC_FAMILY_2"/>
    <property type="match status" value="1"/>
</dbReference>
<name>A0A839AAF1_9HYPH</name>
<dbReference type="Gene3D" id="1.10.10.60">
    <property type="entry name" value="Homeodomain-like"/>
    <property type="match status" value="2"/>
</dbReference>
<dbReference type="SUPFAM" id="SSF46689">
    <property type="entry name" value="Homeodomain-like"/>
    <property type="match status" value="2"/>
</dbReference>
<gene>
    <name evidence="5" type="ORF">H2509_01965</name>
</gene>
<accession>A0A839AAF1</accession>
<dbReference type="Pfam" id="PF12833">
    <property type="entry name" value="HTH_18"/>
    <property type="match status" value="1"/>
</dbReference>
<dbReference type="Gene3D" id="2.60.120.10">
    <property type="entry name" value="Jelly Rolls"/>
    <property type="match status" value="1"/>
</dbReference>
<dbReference type="InterPro" id="IPR011051">
    <property type="entry name" value="RmlC_Cupin_sf"/>
</dbReference>
<proteinExistence type="predicted"/>
<dbReference type="RefSeq" id="WP_182161755.1">
    <property type="nucleotide sequence ID" value="NZ_JACFXV010000031.1"/>
</dbReference>
<reference evidence="5 6" key="1">
    <citation type="submission" date="2020-07" db="EMBL/GenBank/DDBJ databases">
        <title>Stappia sp., F7233, whole genome shotgun sequencing project.</title>
        <authorList>
            <person name="Jiang S."/>
            <person name="Liu Z.W."/>
            <person name="Du Z.J."/>
        </authorList>
    </citation>
    <scope>NUCLEOTIDE SEQUENCE [LARGE SCALE GENOMIC DNA]</scope>
    <source>
        <strain evidence="5 6">F7233</strain>
    </source>
</reference>
<dbReference type="InterPro" id="IPR014710">
    <property type="entry name" value="RmlC-like_jellyroll"/>
</dbReference>
<dbReference type="SUPFAM" id="SSF51182">
    <property type="entry name" value="RmlC-like cupins"/>
    <property type="match status" value="1"/>
</dbReference>
<sequence length="308" mass="33743">MDVLNDILDTLNLRGVLYFRTDFSSPWSVTVPDLSQAARFHLVVQGHCHVQFPDGEAVDLGPGDLVLIPRGRSHVLADAACAAAPELETVLKAVGYKGDGVLVVGEGDPNATTQMVCGHYTFRNGADHPILRALPDHLVTSASVRAREPWLDEMLRLVVRRVFSDEMGSTAAVTRLSEIVFIELLRVGIGQSQELQAILSAFRDKQIGRALQLIHARPADPWTVESLASEVGMSRSRFAERFSEMMGTGPMAYLADWRLQKALSLLDDQHCSVQQVAIQTGYQSPAAFSRAFSGKFGLAPTEYRRNAA</sequence>
<evidence type="ECO:0000256" key="3">
    <source>
        <dbReference type="ARBA" id="ARBA00023163"/>
    </source>
</evidence>
<evidence type="ECO:0000259" key="4">
    <source>
        <dbReference type="PROSITE" id="PS01124"/>
    </source>
</evidence>
<keyword evidence="1" id="KW-0805">Transcription regulation</keyword>
<dbReference type="GO" id="GO:0003700">
    <property type="term" value="F:DNA-binding transcription factor activity"/>
    <property type="evidence" value="ECO:0007669"/>
    <property type="project" value="InterPro"/>
</dbReference>
<dbReference type="PANTHER" id="PTHR11019">
    <property type="entry name" value="HTH-TYPE TRANSCRIPTIONAL REGULATOR NIMR"/>
    <property type="match status" value="1"/>
</dbReference>
<comment type="caution">
    <text evidence="5">The sequence shown here is derived from an EMBL/GenBank/DDBJ whole genome shotgun (WGS) entry which is preliminary data.</text>
</comment>
<protein>
    <submittedName>
        <fullName evidence="5">AraC family transcriptional regulator</fullName>
    </submittedName>
</protein>
<keyword evidence="3" id="KW-0804">Transcription</keyword>
<dbReference type="InterPro" id="IPR018060">
    <property type="entry name" value="HTH_AraC"/>
</dbReference>
<evidence type="ECO:0000313" key="5">
    <source>
        <dbReference type="EMBL" id="MBA5775887.1"/>
    </source>
</evidence>
<dbReference type="GO" id="GO:0043565">
    <property type="term" value="F:sequence-specific DNA binding"/>
    <property type="evidence" value="ECO:0007669"/>
    <property type="project" value="InterPro"/>
</dbReference>
<dbReference type="Pfam" id="PF12852">
    <property type="entry name" value="Cupin_6"/>
    <property type="match status" value="1"/>
</dbReference>
<dbReference type="EMBL" id="JACFXV010000031">
    <property type="protein sequence ID" value="MBA5775887.1"/>
    <property type="molecule type" value="Genomic_DNA"/>
</dbReference>
<keyword evidence="2" id="KW-0238">DNA-binding</keyword>
<dbReference type="InterPro" id="IPR020449">
    <property type="entry name" value="Tscrpt_reg_AraC-type_HTH"/>
</dbReference>
<evidence type="ECO:0000256" key="2">
    <source>
        <dbReference type="ARBA" id="ARBA00023125"/>
    </source>
</evidence>
<dbReference type="InterPro" id="IPR032783">
    <property type="entry name" value="AraC_lig"/>
</dbReference>